<dbReference type="PROSITE" id="PS00018">
    <property type="entry name" value="EF_HAND_1"/>
    <property type="match status" value="1"/>
</dbReference>
<dbReference type="AlphaFoldDB" id="A0A7G9QA62"/>
<evidence type="ECO:0000256" key="8">
    <source>
        <dbReference type="PROSITE-ProRule" id="PRU01360"/>
    </source>
</evidence>
<dbReference type="Gene3D" id="2.40.170.20">
    <property type="entry name" value="TonB-dependent receptor, beta-barrel domain"/>
    <property type="match status" value="1"/>
</dbReference>
<dbReference type="FunFam" id="2.170.130.10:FF:000008">
    <property type="entry name" value="SusC/RagA family TonB-linked outer membrane protein"/>
    <property type="match status" value="1"/>
</dbReference>
<comment type="similarity">
    <text evidence="8 9">Belongs to the TonB-dependent receptor family.</text>
</comment>
<dbReference type="RefSeq" id="WP_187590973.1">
    <property type="nucleotide sequence ID" value="NZ_CP060723.1"/>
</dbReference>
<dbReference type="Pfam" id="PF13715">
    <property type="entry name" value="CarbopepD_reg_2"/>
    <property type="match status" value="1"/>
</dbReference>
<evidence type="ECO:0000256" key="3">
    <source>
        <dbReference type="ARBA" id="ARBA00022452"/>
    </source>
</evidence>
<organism evidence="13 14">
    <name type="scientific">Pedobacter roseus</name>
    <dbReference type="NCBI Taxonomy" id="336820"/>
    <lineage>
        <taxon>Bacteria</taxon>
        <taxon>Pseudomonadati</taxon>
        <taxon>Bacteroidota</taxon>
        <taxon>Sphingobacteriia</taxon>
        <taxon>Sphingobacteriales</taxon>
        <taxon>Sphingobacteriaceae</taxon>
        <taxon>Pedobacter</taxon>
    </lineage>
</organism>
<dbReference type="Gene3D" id="2.170.130.10">
    <property type="entry name" value="TonB-dependent receptor, plug domain"/>
    <property type="match status" value="1"/>
</dbReference>
<feature type="chain" id="PRO_5028879158" evidence="10">
    <location>
        <begin position="30"/>
        <end position="1000"/>
    </location>
</feature>
<dbReference type="GO" id="GO:0009279">
    <property type="term" value="C:cell outer membrane"/>
    <property type="evidence" value="ECO:0007669"/>
    <property type="project" value="UniProtKB-SubCell"/>
</dbReference>
<keyword evidence="14" id="KW-1185">Reference proteome</keyword>
<evidence type="ECO:0000313" key="13">
    <source>
        <dbReference type="EMBL" id="QNN40237.1"/>
    </source>
</evidence>
<dbReference type="InterPro" id="IPR039426">
    <property type="entry name" value="TonB-dep_rcpt-like"/>
</dbReference>
<dbReference type="Proteomes" id="UP000515806">
    <property type="component" value="Chromosome"/>
</dbReference>
<evidence type="ECO:0000256" key="2">
    <source>
        <dbReference type="ARBA" id="ARBA00022448"/>
    </source>
</evidence>
<evidence type="ECO:0000256" key="7">
    <source>
        <dbReference type="ARBA" id="ARBA00023237"/>
    </source>
</evidence>
<dbReference type="Pfam" id="PF00593">
    <property type="entry name" value="TonB_dep_Rec_b-barrel"/>
    <property type="match status" value="1"/>
</dbReference>
<evidence type="ECO:0000259" key="11">
    <source>
        <dbReference type="Pfam" id="PF00593"/>
    </source>
</evidence>
<sequence length="1000" mass="109189">MHIFTSFIRSNKRMLMLLLLIFTHGYLFAQQATITGVVKTAPDNLGMPGVSVRLKGTAIATSTDANGNFSIKIPAKAGILEFTSVGYKVQEIPVSKSTTLNITLIEDASTLNDVVVVGYGTTRKQDLTGSVAVVGVKDFQKGSISTPEQMLSGKVSGVSITSNSGQPGSGSTIRIRGGSSLNASNDPLFVIDGVPLESGGVSGASNPLSFINPNDIETFTVLKDASAAAIYGARASNGVIIITTKKGLGDALKVTFNSVNSVSKLTRQLDVLSADEIRSIVNAKGTSAQKAQLGTFNTNWQDLIYQDGFSTDNNISISGGVKKLPYRLSIGYQNQTGVLRTDQLQKTSAALVFNPRFFDNHLKLDINLKGSMQKTRFANTAAIGGAVSFDPTQATYTNKSDYNGYWEWLDSTTPTGLVNLVGRNPVGLLEQREDRAKPMRSIGNVQLDYSFPFLPELHANLNAAYDVASGKGTVFVDPNAAEAFVGNLNGVGNGVNNQYKQNRRNTVLDFYLNYIKEFKSIKSRVDATAGYSYNDYLTTQYYYPSFDANGNKVANSDPAFAFNKPQYRLISYFGRLNYNYDERFLLTATVRRDGSSRFGPAYKYGVFPSAALAWTIKNESFLKDNKTISALKLRIGYGITGQQDGIDNYGYMSTYGLSALNASYQFGNTFYQMYRPSAYIANIKWEETATANIGLDFGLLDNRITGTLELYQKKTSDLLNRIPQPAGTNFAATAIVNVGDMENKGVELTLGFNPVKEKDFNWDFSFNATYNKNTITNLTVVPNDPNYAGFPSGTIAGGVGGQNAFINAVGGPKNTFNLFEQTYDQNGNPIEGVYVDQNGDGVINQNDFKKGKQADPKVFLGFSNNLSYKKWNLSFTLRANLGNYVYNNNYSQSGNLNQILGTAIILNASPNYLTTNFKTQQLLSDYYVQNASFLRMDNVNLGYAFGQILKTKANLALTASVQNVFVITKYKGLDPEVASGVDNNIYPRPRIFSLGLNVNF</sequence>
<evidence type="ECO:0000256" key="9">
    <source>
        <dbReference type="RuleBase" id="RU003357"/>
    </source>
</evidence>
<gene>
    <name evidence="13" type="ORF">H9L23_13855</name>
</gene>
<dbReference type="InterPro" id="IPR018247">
    <property type="entry name" value="EF_Hand_1_Ca_BS"/>
</dbReference>
<dbReference type="InterPro" id="IPR036942">
    <property type="entry name" value="Beta-barrel_TonB_sf"/>
</dbReference>
<dbReference type="SUPFAM" id="SSF56935">
    <property type="entry name" value="Porins"/>
    <property type="match status" value="1"/>
</dbReference>
<evidence type="ECO:0000256" key="1">
    <source>
        <dbReference type="ARBA" id="ARBA00004571"/>
    </source>
</evidence>
<dbReference type="Gene3D" id="2.60.40.1120">
    <property type="entry name" value="Carboxypeptidase-like, regulatory domain"/>
    <property type="match status" value="1"/>
</dbReference>
<evidence type="ECO:0000313" key="14">
    <source>
        <dbReference type="Proteomes" id="UP000515806"/>
    </source>
</evidence>
<feature type="domain" description="TonB-dependent receptor plug" evidence="12">
    <location>
        <begin position="124"/>
        <end position="239"/>
    </location>
</feature>
<keyword evidence="13" id="KW-0675">Receptor</keyword>
<keyword evidence="3 8" id="KW-1134">Transmembrane beta strand</keyword>
<feature type="signal peptide" evidence="10">
    <location>
        <begin position="1"/>
        <end position="29"/>
    </location>
</feature>
<protein>
    <submittedName>
        <fullName evidence="13">TonB-dependent receptor</fullName>
    </submittedName>
</protein>
<evidence type="ECO:0000256" key="6">
    <source>
        <dbReference type="ARBA" id="ARBA00023136"/>
    </source>
</evidence>
<evidence type="ECO:0000256" key="10">
    <source>
        <dbReference type="SAM" id="SignalP"/>
    </source>
</evidence>
<dbReference type="PROSITE" id="PS52016">
    <property type="entry name" value="TONB_DEPENDENT_REC_3"/>
    <property type="match status" value="1"/>
</dbReference>
<accession>A0A7G9QA62</accession>
<dbReference type="InterPro" id="IPR008969">
    <property type="entry name" value="CarboxyPept-like_regulatory"/>
</dbReference>
<keyword evidence="5 9" id="KW-0798">TonB box</keyword>
<keyword evidence="2 8" id="KW-0813">Transport</keyword>
<dbReference type="InterPro" id="IPR012910">
    <property type="entry name" value="Plug_dom"/>
</dbReference>
<keyword evidence="6 8" id="KW-0472">Membrane</keyword>
<dbReference type="EMBL" id="CP060723">
    <property type="protein sequence ID" value="QNN40237.1"/>
    <property type="molecule type" value="Genomic_DNA"/>
</dbReference>
<keyword evidence="4 8" id="KW-0812">Transmembrane</keyword>
<feature type="domain" description="TonB-dependent receptor-like beta-barrel" evidence="11">
    <location>
        <begin position="394"/>
        <end position="881"/>
    </location>
</feature>
<proteinExistence type="inferred from homology"/>
<reference evidence="13 14" key="1">
    <citation type="submission" date="2020-08" db="EMBL/GenBank/DDBJ databases">
        <title>Genome sequence of Pedobacter roseus KACC 11594T.</title>
        <authorList>
            <person name="Hyun D.-W."/>
            <person name="Bae J.-W."/>
        </authorList>
    </citation>
    <scope>NUCLEOTIDE SEQUENCE [LARGE SCALE GENOMIC DNA]</scope>
    <source>
        <strain evidence="13 14">KACC 11594</strain>
    </source>
</reference>
<name>A0A7G9QA62_9SPHI</name>
<dbReference type="Pfam" id="PF07715">
    <property type="entry name" value="Plug"/>
    <property type="match status" value="1"/>
</dbReference>
<comment type="subcellular location">
    <subcellularLocation>
        <location evidence="1 8">Cell outer membrane</location>
        <topology evidence="1 8">Multi-pass membrane protein</topology>
    </subcellularLocation>
</comment>
<dbReference type="InterPro" id="IPR023997">
    <property type="entry name" value="TonB-dep_OMP_SusC/RagA_CS"/>
</dbReference>
<keyword evidence="10" id="KW-0732">Signal</keyword>
<dbReference type="KEGG" id="proe:H9L23_13855"/>
<dbReference type="InterPro" id="IPR037066">
    <property type="entry name" value="Plug_dom_sf"/>
</dbReference>
<dbReference type="NCBIfam" id="TIGR04057">
    <property type="entry name" value="SusC_RagA_signa"/>
    <property type="match status" value="1"/>
</dbReference>
<evidence type="ECO:0000259" key="12">
    <source>
        <dbReference type="Pfam" id="PF07715"/>
    </source>
</evidence>
<dbReference type="SUPFAM" id="SSF49464">
    <property type="entry name" value="Carboxypeptidase regulatory domain-like"/>
    <property type="match status" value="1"/>
</dbReference>
<dbReference type="InterPro" id="IPR023996">
    <property type="entry name" value="TonB-dep_OMP_SusC/RagA"/>
</dbReference>
<evidence type="ECO:0000256" key="5">
    <source>
        <dbReference type="ARBA" id="ARBA00023077"/>
    </source>
</evidence>
<dbReference type="InterPro" id="IPR000531">
    <property type="entry name" value="Beta-barrel_TonB"/>
</dbReference>
<evidence type="ECO:0000256" key="4">
    <source>
        <dbReference type="ARBA" id="ARBA00022692"/>
    </source>
</evidence>
<dbReference type="NCBIfam" id="TIGR04056">
    <property type="entry name" value="OMP_RagA_SusC"/>
    <property type="match status" value="1"/>
</dbReference>
<keyword evidence="7 8" id="KW-0998">Cell outer membrane</keyword>